<reference evidence="2 3" key="1">
    <citation type="journal article" date="2021" name="Int. J. Syst. Evol. Microbiol.">
        <title>Reticulibacter mediterranei gen. nov., sp. nov., within the new family Reticulibacteraceae fam. nov., and Ktedonospora formicarum gen. nov., sp. nov., Ktedonobacter robiniae sp. nov., Dictyobacter formicarum sp. nov. and Dictyobacter arantiisoli sp. nov., belonging to the class Ktedonobacteria.</title>
        <authorList>
            <person name="Yabe S."/>
            <person name="Zheng Y."/>
            <person name="Wang C.M."/>
            <person name="Sakai Y."/>
            <person name="Abe K."/>
            <person name="Yokota A."/>
            <person name="Donadio S."/>
            <person name="Cavaletti L."/>
            <person name="Monciardini P."/>
        </authorList>
    </citation>
    <scope>NUCLEOTIDE SEQUENCE [LARGE SCALE GENOMIC DNA]</scope>
    <source>
        <strain evidence="2 3">SOSP1-9</strain>
    </source>
</reference>
<dbReference type="Proteomes" id="UP000635565">
    <property type="component" value="Unassembled WGS sequence"/>
</dbReference>
<dbReference type="InterPro" id="IPR002711">
    <property type="entry name" value="HNH"/>
</dbReference>
<accession>A0ABQ3VQ46</accession>
<dbReference type="EMBL" id="BNJJ01000021">
    <property type="protein sequence ID" value="GHO88100.1"/>
    <property type="molecule type" value="Genomic_DNA"/>
</dbReference>
<protein>
    <recommendedName>
        <fullName evidence="1">HNH nuclease domain-containing protein</fullName>
    </recommendedName>
</protein>
<sequence>MQLMENPEVKGVEYQQGTLQGYEVREYVLEKWNRQCAYCGAKDIPLQIEHIHPRANGGTNRISNLTLACDKCNKAKGIKDIKDFLKKNPEVLKRIQAQAKAPLKDAAAVNASRWALFERLKATGLPVEVGSGGLTKFNRTSRELPKTHWLDAANVGTSTPDTLLIKDVRPLVIKATGHGNRQMCLPDRYGFPRTSAKGAKKVKGFQTGDMVKALVTKGKKGGTYVGRVAVRARGSFNITTIQGTIQGIGYHYCHMIHHCDGYSYTKGDAAFPPVA</sequence>
<dbReference type="SMART" id="SM00507">
    <property type="entry name" value="HNHc"/>
    <property type="match status" value="1"/>
</dbReference>
<dbReference type="NCBIfam" id="NF040563">
    <property type="entry name" value="guided_IscB"/>
    <property type="match status" value="1"/>
</dbReference>
<dbReference type="PANTHER" id="PTHR33877:SF2">
    <property type="entry name" value="OS07G0170200 PROTEIN"/>
    <property type="match status" value="1"/>
</dbReference>
<dbReference type="Gene3D" id="1.10.30.50">
    <property type="match status" value="1"/>
</dbReference>
<dbReference type="InterPro" id="IPR047693">
    <property type="entry name" value="RNA-guided_IscB-like"/>
</dbReference>
<comment type="caution">
    <text evidence="2">The sequence shown here is derived from an EMBL/GenBank/DDBJ whole genome shotgun (WGS) entry which is preliminary data.</text>
</comment>
<dbReference type="Pfam" id="PF01844">
    <property type="entry name" value="HNH"/>
    <property type="match status" value="1"/>
</dbReference>
<dbReference type="InterPro" id="IPR052892">
    <property type="entry name" value="NA-targeting_endonuclease"/>
</dbReference>
<dbReference type="CDD" id="cd00085">
    <property type="entry name" value="HNHc"/>
    <property type="match status" value="1"/>
</dbReference>
<feature type="domain" description="HNH nuclease" evidence="1">
    <location>
        <begin position="23"/>
        <end position="74"/>
    </location>
</feature>
<keyword evidence="3" id="KW-1185">Reference proteome</keyword>
<gene>
    <name evidence="2" type="ORF">KSZ_61060</name>
</gene>
<evidence type="ECO:0000313" key="3">
    <source>
        <dbReference type="Proteomes" id="UP000635565"/>
    </source>
</evidence>
<name>A0ABQ3VQ46_9CHLR</name>
<dbReference type="InterPro" id="IPR003615">
    <property type="entry name" value="HNH_nuc"/>
</dbReference>
<organism evidence="2 3">
    <name type="scientific">Dictyobacter formicarum</name>
    <dbReference type="NCBI Taxonomy" id="2778368"/>
    <lineage>
        <taxon>Bacteria</taxon>
        <taxon>Bacillati</taxon>
        <taxon>Chloroflexota</taxon>
        <taxon>Ktedonobacteria</taxon>
        <taxon>Ktedonobacterales</taxon>
        <taxon>Dictyobacteraceae</taxon>
        <taxon>Dictyobacter</taxon>
    </lineage>
</organism>
<dbReference type="PANTHER" id="PTHR33877">
    <property type="entry name" value="SLL1193 PROTEIN"/>
    <property type="match status" value="1"/>
</dbReference>
<proteinExistence type="predicted"/>
<evidence type="ECO:0000259" key="1">
    <source>
        <dbReference type="SMART" id="SM00507"/>
    </source>
</evidence>
<evidence type="ECO:0000313" key="2">
    <source>
        <dbReference type="EMBL" id="GHO88100.1"/>
    </source>
</evidence>